<keyword evidence="10 11" id="KW-0012">Acyltransferase</keyword>
<evidence type="ECO:0000256" key="2">
    <source>
        <dbReference type="ARBA" id="ARBA00008467"/>
    </source>
</evidence>
<dbReference type="CDD" id="cd00834">
    <property type="entry name" value="KAS_I_II"/>
    <property type="match status" value="1"/>
</dbReference>
<feature type="active site" description="For beta-ketoacyl synthase activity" evidence="12">
    <location>
        <position position="170"/>
    </location>
</feature>
<dbReference type="RefSeq" id="WP_072603880.1">
    <property type="nucleotide sequence ID" value="NZ_CP018171.1"/>
</dbReference>
<evidence type="ECO:0000256" key="8">
    <source>
        <dbReference type="ARBA" id="ARBA00023098"/>
    </source>
</evidence>
<evidence type="ECO:0000256" key="9">
    <source>
        <dbReference type="ARBA" id="ARBA00023160"/>
    </source>
</evidence>
<dbReference type="PROSITE" id="PS52004">
    <property type="entry name" value="KS3_2"/>
    <property type="match status" value="1"/>
</dbReference>
<dbReference type="PROSITE" id="PS00606">
    <property type="entry name" value="KS3_1"/>
    <property type="match status" value="1"/>
</dbReference>
<dbReference type="InterPro" id="IPR014030">
    <property type="entry name" value="Ketoacyl_synth_N"/>
</dbReference>
<gene>
    <name evidence="15" type="ORF">BSQ44_10655</name>
</gene>
<dbReference type="GO" id="GO:0006633">
    <property type="term" value="P:fatty acid biosynthetic process"/>
    <property type="evidence" value="ECO:0007669"/>
    <property type="project" value="UniProtKB-UniRule"/>
</dbReference>
<sequence length="420" mass="43989">MRRVVVTGLGLLSPFGTGVEHSWKHLLSGKSAARRIETFETGDLACKIANVIPRGDGSDGSFNPDQVLEPKDQRKIGDFIIYGIAAADEALRDSGWEPKTEDDRYATGVMIGSGIGGVDGIAENALILHERGPRRISPFFIPGNIINLVSGQVSIRHGLKGPNHAVVTACSTGAHAIGDAARLIALGDADVMLAGGTEAPINRLSIAGFAACRALSTAYNDTPEKASRPYDRDRDGFVMGEGAGVVVLEELEHAKARGAKIYAEVTGYGLTGDAYHITAPSEDGDGAFRCMKAALKRAGISPSDIDYINAHGTSTMADTIELGAVERLVGNAASEISMSSTKSSIGHLLGAAGAAEAIFCVLAIRDNVAPATINLDNPSTETAIDLVPNTPRERKIDIALSNSFGFGGTNASLVFQRYNG</sequence>
<dbReference type="UniPathway" id="UPA00094"/>
<dbReference type="FunFam" id="3.40.47.10:FF:000015">
    <property type="entry name" value="3-oxoacyl-[acyl-carrier-protein] synthase, mitochondrial"/>
    <property type="match status" value="1"/>
</dbReference>
<evidence type="ECO:0000313" key="15">
    <source>
        <dbReference type="EMBL" id="APH71779.1"/>
    </source>
</evidence>
<dbReference type="Pfam" id="PF00109">
    <property type="entry name" value="ketoacyl-synt"/>
    <property type="match status" value="1"/>
</dbReference>
<evidence type="ECO:0000256" key="3">
    <source>
        <dbReference type="ARBA" id="ARBA00012356"/>
    </source>
</evidence>
<dbReference type="KEGG" id="meso:BSQ44_10655"/>
<dbReference type="EMBL" id="CP018171">
    <property type="protein sequence ID" value="APH71779.1"/>
    <property type="molecule type" value="Genomic_DNA"/>
</dbReference>
<evidence type="ECO:0000256" key="1">
    <source>
        <dbReference type="ARBA" id="ARBA00005194"/>
    </source>
</evidence>
<dbReference type="NCBIfam" id="NF004970">
    <property type="entry name" value="PRK06333.1"/>
    <property type="match status" value="1"/>
</dbReference>
<dbReference type="SMART" id="SM00825">
    <property type="entry name" value="PKS_KS"/>
    <property type="match status" value="1"/>
</dbReference>
<dbReference type="GO" id="GO:0004315">
    <property type="term" value="F:3-oxoacyl-[acyl-carrier-protein] synthase activity"/>
    <property type="evidence" value="ECO:0007669"/>
    <property type="project" value="UniProtKB-UniRule"/>
</dbReference>
<dbReference type="FunFam" id="3.40.47.10:FF:000024">
    <property type="entry name" value="3-oxoacyl-[acyl-carrier-protein] synthase, mitochondrial"/>
    <property type="match status" value="1"/>
</dbReference>
<dbReference type="Gene3D" id="3.40.47.10">
    <property type="match status" value="2"/>
</dbReference>
<evidence type="ECO:0000256" key="4">
    <source>
        <dbReference type="ARBA" id="ARBA00014657"/>
    </source>
</evidence>
<evidence type="ECO:0000256" key="7">
    <source>
        <dbReference type="ARBA" id="ARBA00022832"/>
    </source>
</evidence>
<dbReference type="EC" id="2.3.1.179" evidence="3 11"/>
<keyword evidence="8" id="KW-0443">Lipid metabolism</keyword>
<evidence type="ECO:0000256" key="5">
    <source>
        <dbReference type="ARBA" id="ARBA00022516"/>
    </source>
</evidence>
<evidence type="ECO:0000313" key="16">
    <source>
        <dbReference type="Proteomes" id="UP000182840"/>
    </source>
</evidence>
<keyword evidence="16" id="KW-1185">Reference proteome</keyword>
<dbReference type="AlphaFoldDB" id="A0A1L3SQV4"/>
<evidence type="ECO:0000256" key="11">
    <source>
        <dbReference type="PIRNR" id="PIRNR000447"/>
    </source>
</evidence>
<accession>A0A1L3SQV4</accession>
<dbReference type="PIRSF" id="PIRSF000447">
    <property type="entry name" value="KAS_II"/>
    <property type="match status" value="1"/>
</dbReference>
<keyword evidence="9 11" id="KW-0275">Fatty acid biosynthesis</keyword>
<dbReference type="InterPro" id="IPR017568">
    <property type="entry name" value="3-oxoacyl-ACP_synth-2"/>
</dbReference>
<comment type="catalytic activity">
    <reaction evidence="11">
        <text>(9Z)-hexadecenoyl-[ACP] + malonyl-[ACP] + H(+) = 3-oxo-(11Z)-octadecenoyl-[ACP] + holo-[ACP] + CO2</text>
        <dbReference type="Rhea" id="RHEA:55040"/>
        <dbReference type="Rhea" id="RHEA-COMP:9623"/>
        <dbReference type="Rhea" id="RHEA-COMP:9685"/>
        <dbReference type="Rhea" id="RHEA-COMP:10800"/>
        <dbReference type="Rhea" id="RHEA-COMP:14074"/>
        <dbReference type="ChEBI" id="CHEBI:15378"/>
        <dbReference type="ChEBI" id="CHEBI:16526"/>
        <dbReference type="ChEBI" id="CHEBI:64479"/>
        <dbReference type="ChEBI" id="CHEBI:78449"/>
        <dbReference type="ChEBI" id="CHEBI:83989"/>
        <dbReference type="ChEBI" id="CHEBI:138538"/>
        <dbReference type="EC" id="2.3.1.179"/>
    </reaction>
</comment>
<dbReference type="Pfam" id="PF02801">
    <property type="entry name" value="Ketoacyl-synt_C"/>
    <property type="match status" value="1"/>
</dbReference>
<protein>
    <recommendedName>
        <fullName evidence="4 11">3-oxoacyl-[acyl-carrier-protein] synthase 2</fullName>
        <ecNumber evidence="3 11">2.3.1.179</ecNumber>
    </recommendedName>
</protein>
<dbReference type="PANTHER" id="PTHR11712:SF336">
    <property type="entry name" value="3-OXOACYL-[ACYL-CARRIER-PROTEIN] SYNTHASE, MITOCHONDRIAL"/>
    <property type="match status" value="1"/>
</dbReference>
<dbReference type="InterPro" id="IPR000794">
    <property type="entry name" value="Beta-ketoacyl_synthase"/>
</dbReference>
<comment type="function">
    <text evidence="11">Involved in the type II fatty acid elongation cycle. Catalyzes the elongation of a wide range of acyl-ACP by the addition of two carbons from malonyl-ACP to an acyl acceptor. Can efficiently catalyze the conversion of palmitoleoyl-ACP (cis-hexadec-9-enoyl-ACP) to cis-vaccenoyl-ACP (cis-octadec-11-enoyl-ACP), an essential step in the thermal regulation of fatty acid composition.</text>
</comment>
<proteinExistence type="inferred from homology"/>
<comment type="similarity">
    <text evidence="2 11 13">Belongs to the thiolase-like superfamily. Beta-ketoacyl-ACP synthases family.</text>
</comment>
<dbReference type="OrthoDB" id="9808669at2"/>
<evidence type="ECO:0000259" key="14">
    <source>
        <dbReference type="PROSITE" id="PS52004"/>
    </source>
</evidence>
<feature type="domain" description="Ketosynthase family 3 (KS3)" evidence="14">
    <location>
        <begin position="1"/>
        <end position="417"/>
    </location>
</feature>
<dbReference type="NCBIfam" id="NF005589">
    <property type="entry name" value="PRK07314.1"/>
    <property type="match status" value="1"/>
</dbReference>
<evidence type="ECO:0000256" key="6">
    <source>
        <dbReference type="ARBA" id="ARBA00022679"/>
    </source>
</evidence>
<organism evidence="15 16">
    <name type="scientific">Aquibium oceanicum</name>
    <dbReference type="NCBI Taxonomy" id="1670800"/>
    <lineage>
        <taxon>Bacteria</taxon>
        <taxon>Pseudomonadati</taxon>
        <taxon>Pseudomonadota</taxon>
        <taxon>Alphaproteobacteria</taxon>
        <taxon>Hyphomicrobiales</taxon>
        <taxon>Phyllobacteriaceae</taxon>
        <taxon>Aquibium</taxon>
    </lineage>
</organism>
<dbReference type="InterPro" id="IPR014031">
    <property type="entry name" value="Ketoacyl_synth_C"/>
</dbReference>
<evidence type="ECO:0000256" key="12">
    <source>
        <dbReference type="PIRSR" id="PIRSR000447-1"/>
    </source>
</evidence>
<dbReference type="InterPro" id="IPR020841">
    <property type="entry name" value="PKS_Beta-ketoAc_synthase_dom"/>
</dbReference>
<keyword evidence="6 11" id="KW-0808">Transferase</keyword>
<dbReference type="InterPro" id="IPR016039">
    <property type="entry name" value="Thiolase-like"/>
</dbReference>
<dbReference type="STRING" id="1670800.BSQ44_10655"/>
<evidence type="ECO:0000256" key="13">
    <source>
        <dbReference type="RuleBase" id="RU003694"/>
    </source>
</evidence>
<dbReference type="PANTHER" id="PTHR11712">
    <property type="entry name" value="POLYKETIDE SYNTHASE-RELATED"/>
    <property type="match status" value="1"/>
</dbReference>
<reference evidence="16" key="1">
    <citation type="submission" date="2016-11" db="EMBL/GenBank/DDBJ databases">
        <title>Mesorhizobium oceanicum sp. nov., isolated from deep seawater in South China Sea.</title>
        <authorList>
            <person name="Fu G.-Y."/>
        </authorList>
    </citation>
    <scope>NUCLEOTIDE SEQUENCE [LARGE SCALE GENOMIC DNA]</scope>
    <source>
        <strain evidence="16">B7</strain>
    </source>
</reference>
<keyword evidence="5 11" id="KW-0444">Lipid biosynthesis</keyword>
<evidence type="ECO:0000256" key="10">
    <source>
        <dbReference type="ARBA" id="ARBA00023315"/>
    </source>
</evidence>
<name>A0A1L3SQV4_9HYPH</name>
<dbReference type="NCBIfam" id="TIGR03150">
    <property type="entry name" value="fabF"/>
    <property type="match status" value="1"/>
</dbReference>
<dbReference type="SUPFAM" id="SSF53901">
    <property type="entry name" value="Thiolase-like"/>
    <property type="match status" value="2"/>
</dbReference>
<keyword evidence="7" id="KW-0276">Fatty acid metabolism</keyword>
<comment type="catalytic activity">
    <reaction evidence="11">
        <text>a fatty acyl-[ACP] + malonyl-[ACP] + H(+) = a 3-oxoacyl-[ACP] + holo-[ACP] + CO2</text>
        <dbReference type="Rhea" id="RHEA:22836"/>
        <dbReference type="Rhea" id="RHEA-COMP:9623"/>
        <dbReference type="Rhea" id="RHEA-COMP:9685"/>
        <dbReference type="Rhea" id="RHEA-COMP:9916"/>
        <dbReference type="Rhea" id="RHEA-COMP:14125"/>
        <dbReference type="ChEBI" id="CHEBI:15378"/>
        <dbReference type="ChEBI" id="CHEBI:16526"/>
        <dbReference type="ChEBI" id="CHEBI:64479"/>
        <dbReference type="ChEBI" id="CHEBI:78449"/>
        <dbReference type="ChEBI" id="CHEBI:78776"/>
        <dbReference type="ChEBI" id="CHEBI:138651"/>
    </reaction>
</comment>
<comment type="pathway">
    <text evidence="1 11">Lipid metabolism; fatty acid biosynthesis.</text>
</comment>
<dbReference type="Proteomes" id="UP000182840">
    <property type="component" value="Chromosome"/>
</dbReference>
<dbReference type="InterPro" id="IPR018201">
    <property type="entry name" value="Ketoacyl_synth_AS"/>
</dbReference>